<protein>
    <submittedName>
        <fullName evidence="12">Tyrosine-type recombinase/integrase</fullName>
    </submittedName>
</protein>
<evidence type="ECO:0000256" key="6">
    <source>
        <dbReference type="ARBA" id="ARBA00023125"/>
    </source>
</evidence>
<accession>A0ABV9LSM2</accession>
<keyword evidence="8" id="KW-0131">Cell cycle</keyword>
<keyword evidence="4" id="KW-0159">Chromosome partition</keyword>
<comment type="caution">
    <text evidence="12">The sequence shown here is derived from an EMBL/GenBank/DDBJ whole genome shotgun (WGS) entry which is preliminary data.</text>
</comment>
<keyword evidence="7" id="KW-0233">DNA recombination</keyword>
<evidence type="ECO:0000256" key="3">
    <source>
        <dbReference type="ARBA" id="ARBA00022618"/>
    </source>
</evidence>
<keyword evidence="2" id="KW-0963">Cytoplasm</keyword>
<evidence type="ECO:0000313" key="12">
    <source>
        <dbReference type="EMBL" id="MFC4698821.1"/>
    </source>
</evidence>
<dbReference type="InterPro" id="IPR010998">
    <property type="entry name" value="Integrase_recombinase_N"/>
</dbReference>
<comment type="subcellular location">
    <subcellularLocation>
        <location evidence="1">Cytoplasm</location>
    </subcellularLocation>
</comment>
<dbReference type="InterPro" id="IPR011010">
    <property type="entry name" value="DNA_brk_join_enz"/>
</dbReference>
<dbReference type="Proteomes" id="UP001595897">
    <property type="component" value="Unassembled WGS sequence"/>
</dbReference>
<evidence type="ECO:0000259" key="11">
    <source>
        <dbReference type="PROSITE" id="PS51900"/>
    </source>
</evidence>
<dbReference type="PROSITE" id="PS51898">
    <property type="entry name" value="TYR_RECOMBINASE"/>
    <property type="match status" value="1"/>
</dbReference>
<dbReference type="SUPFAM" id="SSF56349">
    <property type="entry name" value="DNA breaking-rejoining enzymes"/>
    <property type="match status" value="1"/>
</dbReference>
<dbReference type="PANTHER" id="PTHR30349">
    <property type="entry name" value="PHAGE INTEGRASE-RELATED"/>
    <property type="match status" value="1"/>
</dbReference>
<evidence type="ECO:0000259" key="10">
    <source>
        <dbReference type="PROSITE" id="PS51898"/>
    </source>
</evidence>
<keyword evidence="13" id="KW-1185">Reference proteome</keyword>
<dbReference type="Pfam" id="PF00589">
    <property type="entry name" value="Phage_integrase"/>
    <property type="match status" value="1"/>
</dbReference>
<evidence type="ECO:0000256" key="2">
    <source>
        <dbReference type="ARBA" id="ARBA00022490"/>
    </source>
</evidence>
<dbReference type="EMBL" id="JBHSGU010000002">
    <property type="protein sequence ID" value="MFC4698821.1"/>
    <property type="molecule type" value="Genomic_DNA"/>
</dbReference>
<feature type="domain" description="Core-binding (CB)" evidence="11">
    <location>
        <begin position="8"/>
        <end position="101"/>
    </location>
</feature>
<evidence type="ECO:0000313" key="13">
    <source>
        <dbReference type="Proteomes" id="UP001595897"/>
    </source>
</evidence>
<evidence type="ECO:0000256" key="7">
    <source>
        <dbReference type="ARBA" id="ARBA00023172"/>
    </source>
</evidence>
<dbReference type="Gene3D" id="1.10.150.130">
    <property type="match status" value="1"/>
</dbReference>
<name>A0ABV9LSM2_9ALTE</name>
<dbReference type="InterPro" id="IPR050090">
    <property type="entry name" value="Tyrosine_recombinase_XerCD"/>
</dbReference>
<feature type="domain" description="Tyr recombinase" evidence="10">
    <location>
        <begin position="122"/>
        <end position="307"/>
    </location>
</feature>
<sequence>MQNETSSSQFQACIEYYLNVLIINDYSVNTITLKREHLTAFATWLNGQCIDDFADVTLDVFEQYMGYLRFKKSENHPDKYLSVSTVRCRLTSVRVFLRFLTKRSFILHREVEKYELPSVGLVLPKPILSYRDVLRVIKQIPINTIKGLRDRAMLECFYATGMRRGELVNLDIADVDFSQSQLRIIHGKGKKDRYVPFGNMANIWLIKYLSEARPVLARTHTVNAFFLDSNGQRCKPPQLSSLMSKYIKKANINKTGACHQYRHAAATHMLDNDADIRHVQELLGHASISTTQLYLHVSKAKLRAVYAKTHPRA</sequence>
<keyword evidence="5" id="KW-0229">DNA integration</keyword>
<dbReference type="CDD" id="cd00798">
    <property type="entry name" value="INT_XerDC_C"/>
    <property type="match status" value="1"/>
</dbReference>
<dbReference type="PANTHER" id="PTHR30349:SF77">
    <property type="entry name" value="TYROSINE RECOMBINASE XERC"/>
    <property type="match status" value="1"/>
</dbReference>
<evidence type="ECO:0000256" key="1">
    <source>
        <dbReference type="ARBA" id="ARBA00004496"/>
    </source>
</evidence>
<dbReference type="RefSeq" id="WP_382405495.1">
    <property type="nucleotide sequence ID" value="NZ_JBHSGU010000002.1"/>
</dbReference>
<dbReference type="InterPro" id="IPR002104">
    <property type="entry name" value="Integrase_catalytic"/>
</dbReference>
<dbReference type="InterPro" id="IPR013762">
    <property type="entry name" value="Integrase-like_cat_sf"/>
</dbReference>
<evidence type="ECO:0000256" key="8">
    <source>
        <dbReference type="ARBA" id="ARBA00023306"/>
    </source>
</evidence>
<organism evidence="12 13">
    <name type="scientific">Glaciecola siphonariae</name>
    <dbReference type="NCBI Taxonomy" id="521012"/>
    <lineage>
        <taxon>Bacteria</taxon>
        <taxon>Pseudomonadati</taxon>
        <taxon>Pseudomonadota</taxon>
        <taxon>Gammaproteobacteria</taxon>
        <taxon>Alteromonadales</taxon>
        <taxon>Alteromonadaceae</taxon>
        <taxon>Glaciecola</taxon>
    </lineage>
</organism>
<evidence type="ECO:0000256" key="9">
    <source>
        <dbReference type="PROSITE-ProRule" id="PRU01248"/>
    </source>
</evidence>
<dbReference type="PROSITE" id="PS51900">
    <property type="entry name" value="CB"/>
    <property type="match status" value="1"/>
</dbReference>
<proteinExistence type="predicted"/>
<gene>
    <name evidence="12" type="ORF">ACFO4O_01430</name>
</gene>
<dbReference type="Gene3D" id="1.10.443.10">
    <property type="entry name" value="Intergrase catalytic core"/>
    <property type="match status" value="1"/>
</dbReference>
<keyword evidence="3" id="KW-0132">Cell division</keyword>
<evidence type="ECO:0000256" key="4">
    <source>
        <dbReference type="ARBA" id="ARBA00022829"/>
    </source>
</evidence>
<reference evidence="13" key="1">
    <citation type="journal article" date="2019" name="Int. J. Syst. Evol. Microbiol.">
        <title>The Global Catalogue of Microorganisms (GCM) 10K type strain sequencing project: providing services to taxonomists for standard genome sequencing and annotation.</title>
        <authorList>
            <consortium name="The Broad Institute Genomics Platform"/>
            <consortium name="The Broad Institute Genome Sequencing Center for Infectious Disease"/>
            <person name="Wu L."/>
            <person name="Ma J."/>
        </authorList>
    </citation>
    <scope>NUCLEOTIDE SEQUENCE [LARGE SCALE GENOMIC DNA]</scope>
    <source>
        <strain evidence="13">KACC 12507</strain>
    </source>
</reference>
<keyword evidence="6 9" id="KW-0238">DNA-binding</keyword>
<dbReference type="InterPro" id="IPR044068">
    <property type="entry name" value="CB"/>
</dbReference>
<evidence type="ECO:0000256" key="5">
    <source>
        <dbReference type="ARBA" id="ARBA00022908"/>
    </source>
</evidence>